<sequence length="343" mass="38304">MKKKISIIIAVIVVIALIAAAVIFHYLSNRTHFNEGYVNGNTAGNLYNGGLFCEYDGTVYFSNPSDGGKLYSMSPDGSNLAKLCDDTVSYINADEHYLYYVRNNPGATGAALSFLSVNTDSLCRIDREGGDDSVLILDSAPCLYASLYGNYIYYIRYDESEGSTLYKVKIDGSDCKQVDTAPDFTCSANGEYMYYNGTDSDHYIWRLNTTDDSKGMLYGGNCYMPTVIDDTTAYFMDCDNNYAIARTDLSTGEKTLLSEDRVDWYNLYGDYIYFQKNDSEHPCLGFMRTDGSDYTTLFEGNFKDITITSEYVYFRDFSTDQSYCVPLGSSAAPVAFEPGIVED</sequence>
<dbReference type="Proteomes" id="UP000266172">
    <property type="component" value="Unassembled WGS sequence"/>
</dbReference>
<organism evidence="3 4">
    <name type="scientific">Roseburia hominis</name>
    <dbReference type="NCBI Taxonomy" id="301301"/>
    <lineage>
        <taxon>Bacteria</taxon>
        <taxon>Bacillati</taxon>
        <taxon>Bacillota</taxon>
        <taxon>Clostridia</taxon>
        <taxon>Lachnospirales</taxon>
        <taxon>Lachnospiraceae</taxon>
        <taxon>Roseburia</taxon>
    </lineage>
</organism>
<dbReference type="RefSeq" id="WP_118096359.1">
    <property type="nucleotide sequence ID" value="NZ_QRVL01000001.1"/>
</dbReference>
<evidence type="ECO:0000256" key="1">
    <source>
        <dbReference type="SAM" id="Phobius"/>
    </source>
</evidence>
<proteinExistence type="predicted"/>
<dbReference type="EMBL" id="QRVL01000001">
    <property type="protein sequence ID" value="RGS42038.1"/>
    <property type="molecule type" value="Genomic_DNA"/>
</dbReference>
<dbReference type="InterPro" id="IPR032485">
    <property type="entry name" value="LRP1-like_beta_prop"/>
</dbReference>
<dbReference type="SUPFAM" id="SSF69304">
    <property type="entry name" value="Tricorn protease N-terminal domain"/>
    <property type="match status" value="1"/>
</dbReference>
<protein>
    <submittedName>
        <fullName evidence="3">DUF5050 domain-containing protein</fullName>
    </submittedName>
</protein>
<dbReference type="AlphaFoldDB" id="A0A395VBV0"/>
<evidence type="ECO:0000259" key="2">
    <source>
        <dbReference type="Pfam" id="PF16472"/>
    </source>
</evidence>
<comment type="caution">
    <text evidence="3">The sequence shown here is derived from an EMBL/GenBank/DDBJ whole genome shotgun (WGS) entry which is preliminary data.</text>
</comment>
<feature type="transmembrane region" description="Helical" evidence="1">
    <location>
        <begin position="7"/>
        <end position="27"/>
    </location>
</feature>
<accession>A0A395VBV0</accession>
<evidence type="ECO:0000313" key="4">
    <source>
        <dbReference type="Proteomes" id="UP000266172"/>
    </source>
</evidence>
<keyword evidence="1" id="KW-0472">Membrane</keyword>
<name>A0A395VBV0_9FIRM</name>
<gene>
    <name evidence="3" type="ORF">DWX93_01485</name>
</gene>
<feature type="domain" description="Prolow-density lipoprotein receptor-related protein 1-like beta-propeller" evidence="2">
    <location>
        <begin position="41"/>
        <end position="325"/>
    </location>
</feature>
<keyword evidence="1" id="KW-1133">Transmembrane helix</keyword>
<dbReference type="Pfam" id="PF16472">
    <property type="entry name" value="DUF5050"/>
    <property type="match status" value="1"/>
</dbReference>
<reference evidence="3 4" key="1">
    <citation type="submission" date="2018-08" db="EMBL/GenBank/DDBJ databases">
        <title>A genome reference for cultivated species of the human gut microbiota.</title>
        <authorList>
            <person name="Zou Y."/>
            <person name="Xue W."/>
            <person name="Luo G."/>
        </authorList>
    </citation>
    <scope>NUCLEOTIDE SEQUENCE [LARGE SCALE GENOMIC DNA]</scope>
    <source>
        <strain evidence="3 4">AF22-12AC</strain>
    </source>
</reference>
<keyword evidence="1" id="KW-0812">Transmembrane</keyword>
<evidence type="ECO:0000313" key="3">
    <source>
        <dbReference type="EMBL" id="RGS42038.1"/>
    </source>
</evidence>